<evidence type="ECO:0000313" key="2">
    <source>
        <dbReference type="EMBL" id="MQL51607.1"/>
    </source>
</evidence>
<proteinExistence type="predicted"/>
<keyword evidence="3" id="KW-1185">Reference proteome</keyword>
<sequence length="179" mass="21287">MQEWLLLVYKIPSEPSRYRAAVWRRIKSLGAVYLQNGVCVLPYGRDTERQFRMLWKEIEDYGGEAFLIRGTLLAPAEGIIKLFNMARDEEYAEIIDRCEDFFKEIEAETESRHFTYAELEENEEDLAKLEKWLKKVMERDFFQASLAEKTKELLQECRTRLDEFADMVFTCEDSMQKKP</sequence>
<dbReference type="EMBL" id="WHYR01000009">
    <property type="protein sequence ID" value="MQL51607.1"/>
    <property type="molecule type" value="Genomic_DNA"/>
</dbReference>
<feature type="domain" description="ChrB N-terminal" evidence="1">
    <location>
        <begin position="19"/>
        <end position="172"/>
    </location>
</feature>
<dbReference type="InterPro" id="IPR046858">
    <property type="entry name" value="ChrB_N"/>
</dbReference>
<organism evidence="2 3">
    <name type="scientific">Desulfofundulus thermobenzoicus</name>
    <dbReference type="NCBI Taxonomy" id="29376"/>
    <lineage>
        <taxon>Bacteria</taxon>
        <taxon>Bacillati</taxon>
        <taxon>Bacillota</taxon>
        <taxon>Clostridia</taxon>
        <taxon>Eubacteriales</taxon>
        <taxon>Peptococcaceae</taxon>
        <taxon>Desulfofundulus</taxon>
    </lineage>
</organism>
<name>A0A6N7IPW6_9FIRM</name>
<protein>
    <submittedName>
        <fullName evidence="2">ChrB domain-containing protein</fullName>
    </submittedName>
</protein>
<comment type="caution">
    <text evidence="2">The sequence shown here is derived from an EMBL/GenBank/DDBJ whole genome shotgun (WGS) entry which is preliminary data.</text>
</comment>
<dbReference type="RefSeq" id="WP_152945534.1">
    <property type="nucleotide sequence ID" value="NZ_WHYR01000009.1"/>
</dbReference>
<gene>
    <name evidence="2" type="ORF">GFC01_04890</name>
</gene>
<dbReference type="AlphaFoldDB" id="A0A6N7IPW6"/>
<dbReference type="OrthoDB" id="9784302at2"/>
<evidence type="ECO:0000313" key="3">
    <source>
        <dbReference type="Proteomes" id="UP000441717"/>
    </source>
</evidence>
<reference evidence="2 3" key="1">
    <citation type="submission" date="2019-10" db="EMBL/GenBank/DDBJ databases">
        <title>Comparative genomics of sulfur disproportionating microorganisms.</title>
        <authorList>
            <person name="Ward L.M."/>
            <person name="Bertran E."/>
            <person name="Johnston D."/>
        </authorList>
    </citation>
    <scope>NUCLEOTIDE SEQUENCE [LARGE SCALE GENOMIC DNA]</scope>
    <source>
        <strain evidence="2 3">DSM 14055</strain>
    </source>
</reference>
<dbReference type="Pfam" id="PF20229">
    <property type="entry name" value="ChrB_N"/>
    <property type="match status" value="1"/>
</dbReference>
<accession>A0A6N7IPW6</accession>
<evidence type="ECO:0000259" key="1">
    <source>
        <dbReference type="Pfam" id="PF20229"/>
    </source>
</evidence>
<dbReference type="Proteomes" id="UP000441717">
    <property type="component" value="Unassembled WGS sequence"/>
</dbReference>